<evidence type="ECO:0000313" key="2">
    <source>
        <dbReference type="EMBL" id="CAL4958344.1"/>
    </source>
</evidence>
<feature type="transmembrane region" description="Helical" evidence="1">
    <location>
        <begin position="144"/>
        <end position="163"/>
    </location>
</feature>
<feature type="transmembrane region" description="Helical" evidence="1">
    <location>
        <begin position="40"/>
        <end position="63"/>
    </location>
</feature>
<evidence type="ECO:0000256" key="1">
    <source>
        <dbReference type="SAM" id="Phobius"/>
    </source>
</evidence>
<keyword evidence="1" id="KW-1133">Transmembrane helix</keyword>
<dbReference type="EMBL" id="OZ075128">
    <property type="protein sequence ID" value="CAL4958344.1"/>
    <property type="molecule type" value="Genomic_DNA"/>
</dbReference>
<name>A0ABC8ZA38_9POAL</name>
<dbReference type="AlphaFoldDB" id="A0ABC8ZA38"/>
<reference evidence="2 3" key="2">
    <citation type="submission" date="2024-10" db="EMBL/GenBank/DDBJ databases">
        <authorList>
            <person name="Ryan C."/>
        </authorList>
    </citation>
    <scope>NUCLEOTIDE SEQUENCE [LARGE SCALE GENOMIC DNA]</scope>
</reference>
<feature type="transmembrane region" description="Helical" evidence="1">
    <location>
        <begin position="115"/>
        <end position="138"/>
    </location>
</feature>
<reference evidence="3" key="1">
    <citation type="submission" date="2024-06" db="EMBL/GenBank/DDBJ databases">
        <authorList>
            <person name="Ryan C."/>
        </authorList>
    </citation>
    <scope>NUCLEOTIDE SEQUENCE [LARGE SCALE GENOMIC DNA]</scope>
</reference>
<gene>
    <name evidence="2" type="ORF">URODEC1_LOCUS43061</name>
</gene>
<accession>A0ABC8ZA38</accession>
<keyword evidence="3" id="KW-1185">Reference proteome</keyword>
<sequence>MADKVDKKLAAPLLPQAVAVEKKKEKKAPQLSAVQLACQWALQTAAMSFVSLAFAIAFGHYHLTVPSWLCAGGELTDAEERAMISRVLWCSAAAAAAAAPALLLPERLRRSRRALAYVALAAAAAVHLVVARAITLFLTANPGAIFWWIAGTVSVAIFAEGDIKCFLALLGRGAYANAPASLLSASA</sequence>
<feature type="transmembrane region" description="Helical" evidence="1">
    <location>
        <begin position="83"/>
        <end position="103"/>
    </location>
</feature>
<organism evidence="2 3">
    <name type="scientific">Urochloa decumbens</name>
    <dbReference type="NCBI Taxonomy" id="240449"/>
    <lineage>
        <taxon>Eukaryota</taxon>
        <taxon>Viridiplantae</taxon>
        <taxon>Streptophyta</taxon>
        <taxon>Embryophyta</taxon>
        <taxon>Tracheophyta</taxon>
        <taxon>Spermatophyta</taxon>
        <taxon>Magnoliopsida</taxon>
        <taxon>Liliopsida</taxon>
        <taxon>Poales</taxon>
        <taxon>Poaceae</taxon>
        <taxon>PACMAD clade</taxon>
        <taxon>Panicoideae</taxon>
        <taxon>Panicodae</taxon>
        <taxon>Paniceae</taxon>
        <taxon>Melinidinae</taxon>
        <taxon>Urochloa</taxon>
    </lineage>
</organism>
<keyword evidence="1" id="KW-0472">Membrane</keyword>
<dbReference type="Proteomes" id="UP001497457">
    <property type="component" value="Chromosome 18b"/>
</dbReference>
<keyword evidence="1" id="KW-0812">Transmembrane</keyword>
<proteinExistence type="predicted"/>
<protein>
    <submittedName>
        <fullName evidence="2">Uncharacterized protein</fullName>
    </submittedName>
</protein>
<evidence type="ECO:0000313" key="3">
    <source>
        <dbReference type="Proteomes" id="UP001497457"/>
    </source>
</evidence>